<comment type="catalytic activity">
    <reaction evidence="4">
        <text>uridine + phosphate = alpha-D-ribose 1-phosphate + uracil</text>
        <dbReference type="Rhea" id="RHEA:24388"/>
        <dbReference type="ChEBI" id="CHEBI:16704"/>
        <dbReference type="ChEBI" id="CHEBI:17568"/>
        <dbReference type="ChEBI" id="CHEBI:43474"/>
        <dbReference type="ChEBI" id="CHEBI:57720"/>
        <dbReference type="EC" id="2.4.2.3"/>
    </reaction>
</comment>
<feature type="binding site" description="in other chain" evidence="5">
    <location>
        <begin position="180"/>
        <end position="182"/>
    </location>
    <ligand>
        <name>a purine D-ribonucleoside</name>
        <dbReference type="ChEBI" id="CHEBI:142355"/>
        <note>ligand shared between dimeric partners</note>
    </ligand>
</feature>
<dbReference type="PANTHER" id="PTHR43691">
    <property type="entry name" value="URIDINE PHOSPHORYLASE"/>
    <property type="match status" value="1"/>
</dbReference>
<dbReference type="InterPro" id="IPR018016">
    <property type="entry name" value="Nucleoside_phosphorylase_CS"/>
</dbReference>
<dbReference type="NCBIfam" id="TIGR00107">
    <property type="entry name" value="deoD"/>
    <property type="match status" value="1"/>
</dbReference>
<proteinExistence type="inferred from homology"/>
<dbReference type="InterPro" id="IPR000845">
    <property type="entry name" value="Nucleoside_phosphorylase_d"/>
</dbReference>
<dbReference type="RefSeq" id="WP_074572373.1">
    <property type="nucleotide sequence ID" value="NZ_FNJQ01000017.1"/>
</dbReference>
<feature type="binding site" description="in other chain" evidence="5">
    <location>
        <position position="21"/>
    </location>
    <ligand>
        <name>phosphate</name>
        <dbReference type="ChEBI" id="CHEBI:43474"/>
        <note>ligand shared between dimeric partners</note>
    </ligand>
</feature>
<dbReference type="InterPro" id="IPR035994">
    <property type="entry name" value="Nucleoside_phosphorylase_sf"/>
</dbReference>
<comment type="similarity">
    <text evidence="1 5">Belongs to the PNP/UDP phosphorylase family.</text>
</comment>
<feature type="binding site" description="in other chain" evidence="5">
    <location>
        <begin position="88"/>
        <end position="91"/>
    </location>
    <ligand>
        <name>phosphate</name>
        <dbReference type="ChEBI" id="CHEBI:43474"/>
        <note>ligand shared between dimeric partners</note>
    </ligand>
</feature>
<evidence type="ECO:0000313" key="7">
    <source>
        <dbReference type="EMBL" id="SDP39579.1"/>
    </source>
</evidence>
<name>A0A1H0SDI9_SELRU</name>
<reference evidence="7 8" key="1">
    <citation type="submission" date="2016-10" db="EMBL/GenBank/DDBJ databases">
        <authorList>
            <person name="de Groot N.N."/>
        </authorList>
    </citation>
    <scope>NUCLEOTIDE SEQUENCE [LARGE SCALE GENOMIC DNA]</scope>
    <source>
        <strain evidence="7 8">S137</strain>
    </source>
</reference>
<dbReference type="Proteomes" id="UP000182412">
    <property type="component" value="Unassembled WGS sequence"/>
</dbReference>
<dbReference type="SUPFAM" id="SSF53167">
    <property type="entry name" value="Purine and uridine phosphorylases"/>
    <property type="match status" value="1"/>
</dbReference>
<comment type="catalytic activity">
    <reaction evidence="5">
        <text>a purine D-ribonucleoside + phosphate = a purine nucleobase + alpha-D-ribose 1-phosphate</text>
        <dbReference type="Rhea" id="RHEA:19805"/>
        <dbReference type="ChEBI" id="CHEBI:26386"/>
        <dbReference type="ChEBI" id="CHEBI:43474"/>
        <dbReference type="ChEBI" id="CHEBI:57720"/>
        <dbReference type="ChEBI" id="CHEBI:142355"/>
        <dbReference type="EC" id="2.4.2.1"/>
    </reaction>
</comment>
<dbReference type="GO" id="GO:0005829">
    <property type="term" value="C:cytosol"/>
    <property type="evidence" value="ECO:0007669"/>
    <property type="project" value="TreeGrafter"/>
</dbReference>
<feature type="binding site" evidence="5">
    <location>
        <position position="44"/>
    </location>
    <ligand>
        <name>phosphate</name>
        <dbReference type="ChEBI" id="CHEBI:43474"/>
        <note>ligand shared between dimeric partners</note>
    </ligand>
</feature>
<dbReference type="NCBIfam" id="NF004489">
    <property type="entry name" value="PRK05819.1"/>
    <property type="match status" value="1"/>
</dbReference>
<accession>A0A1H0SDI9</accession>
<dbReference type="Gene3D" id="3.40.50.1580">
    <property type="entry name" value="Nucleoside phosphorylase domain"/>
    <property type="match status" value="1"/>
</dbReference>
<dbReference type="PANTHER" id="PTHR43691:SF11">
    <property type="entry name" value="FI09636P-RELATED"/>
    <property type="match status" value="1"/>
</dbReference>
<dbReference type="GO" id="GO:0004731">
    <property type="term" value="F:purine-nucleoside phosphorylase activity"/>
    <property type="evidence" value="ECO:0007669"/>
    <property type="project" value="UniProtKB-UniRule"/>
</dbReference>
<evidence type="ECO:0000256" key="4">
    <source>
        <dbReference type="ARBA" id="ARBA00048447"/>
    </source>
</evidence>
<feature type="binding site" description="in other chain" evidence="5">
    <location>
        <position position="25"/>
    </location>
    <ligand>
        <name>phosphate</name>
        <dbReference type="ChEBI" id="CHEBI:43474"/>
        <note>ligand shared between dimeric partners</note>
    </ligand>
</feature>
<feature type="binding site" description="in other chain" evidence="5">
    <location>
        <begin position="204"/>
        <end position="205"/>
    </location>
    <ligand>
        <name>a purine D-ribonucleoside</name>
        <dbReference type="ChEBI" id="CHEBI:142355"/>
        <note>ligand shared between dimeric partners</note>
    </ligand>
</feature>
<dbReference type="GO" id="GO:0006152">
    <property type="term" value="P:purine nucleoside catabolic process"/>
    <property type="evidence" value="ECO:0007669"/>
    <property type="project" value="TreeGrafter"/>
</dbReference>
<protein>
    <recommendedName>
        <fullName evidence="5">Purine nucleoside phosphorylase DeoD-type</fullName>
        <shortName evidence="5">PNP</shortName>
        <ecNumber evidence="5">2.4.2.1</ecNumber>
    </recommendedName>
</protein>
<keyword evidence="3 5" id="KW-0808">Transferase</keyword>
<feature type="site" description="Important for catalytic activity" evidence="5">
    <location>
        <position position="218"/>
    </location>
</feature>
<sequence>MATPHIAAEKGEVAERILLPGDPLRAKFIAENFLEDVKQYTSVRNILGFTGKYKGVPVSVQGTGMGMPSISIYVHELIHHFGCKKLFRVGTCGGMHPDVKLRDVLIAQAASTDSSMIRNIFGGNINYCPIADYNLLSKAVANSKKLNLNATVGNIISVDRFYDEEIDNEKLRKYGILAVEMEAAALYTLAAEAHVQALALFTVSDHLLTGEACTAEERQTTFNDMIKIALETAIED</sequence>
<dbReference type="OrthoDB" id="9772602at2"/>
<dbReference type="InterPro" id="IPR004402">
    <property type="entry name" value="DeoD-type"/>
</dbReference>
<evidence type="ECO:0000256" key="3">
    <source>
        <dbReference type="ARBA" id="ARBA00022679"/>
    </source>
</evidence>
<evidence type="ECO:0000256" key="1">
    <source>
        <dbReference type="ARBA" id="ARBA00010456"/>
    </source>
</evidence>
<organism evidence="7 8">
    <name type="scientific">Selenomonas ruminantium</name>
    <dbReference type="NCBI Taxonomy" id="971"/>
    <lineage>
        <taxon>Bacteria</taxon>
        <taxon>Bacillati</taxon>
        <taxon>Bacillota</taxon>
        <taxon>Negativicutes</taxon>
        <taxon>Selenomonadales</taxon>
        <taxon>Selenomonadaceae</taxon>
        <taxon>Selenomonas</taxon>
    </lineage>
</organism>
<dbReference type="CDD" id="cd09006">
    <property type="entry name" value="PNP_EcPNPI-like"/>
    <property type="match status" value="1"/>
</dbReference>
<evidence type="ECO:0000256" key="5">
    <source>
        <dbReference type="HAMAP-Rule" id="MF_01627"/>
    </source>
</evidence>
<comment type="subunit">
    <text evidence="5">Homohexamer; trimer of homodimers.</text>
</comment>
<gene>
    <name evidence="5" type="primary">deoD</name>
    <name evidence="7" type="ORF">SAMN05216366_1174</name>
</gene>
<evidence type="ECO:0000256" key="2">
    <source>
        <dbReference type="ARBA" id="ARBA00022676"/>
    </source>
</evidence>
<feature type="domain" description="Nucleoside phosphorylase" evidence="6">
    <location>
        <begin position="16"/>
        <end position="221"/>
    </location>
</feature>
<feature type="binding site" evidence="5">
    <location>
        <position position="5"/>
    </location>
    <ligand>
        <name>a purine D-ribonucleoside</name>
        <dbReference type="ChEBI" id="CHEBI:142355"/>
        <note>ligand shared between dimeric partners</note>
    </ligand>
</feature>
<feature type="active site" description="Proton donor" evidence="5">
    <location>
        <position position="205"/>
    </location>
</feature>
<dbReference type="EC" id="2.4.2.1" evidence="5"/>
<dbReference type="GO" id="GO:0004850">
    <property type="term" value="F:uridine phosphorylase activity"/>
    <property type="evidence" value="ECO:0007669"/>
    <property type="project" value="UniProtKB-EC"/>
</dbReference>
<comment type="catalytic activity">
    <reaction evidence="5">
        <text>a purine 2'-deoxy-D-ribonucleoside + phosphate = a purine nucleobase + 2-deoxy-alpha-D-ribose 1-phosphate</text>
        <dbReference type="Rhea" id="RHEA:36431"/>
        <dbReference type="ChEBI" id="CHEBI:26386"/>
        <dbReference type="ChEBI" id="CHEBI:43474"/>
        <dbReference type="ChEBI" id="CHEBI:57259"/>
        <dbReference type="ChEBI" id="CHEBI:142361"/>
        <dbReference type="EC" id="2.4.2.1"/>
    </reaction>
</comment>
<evidence type="ECO:0000259" key="6">
    <source>
        <dbReference type="Pfam" id="PF01048"/>
    </source>
</evidence>
<dbReference type="AlphaFoldDB" id="A0A1H0SDI9"/>
<dbReference type="EMBL" id="FNJQ01000017">
    <property type="protein sequence ID" value="SDP39579.1"/>
    <property type="molecule type" value="Genomic_DNA"/>
</dbReference>
<comment type="function">
    <text evidence="5">Catalyzes the reversible phosphorolytic breakdown of the N-glycosidic bond in the beta-(deoxy)ribonucleoside molecules, with the formation of the corresponding free purine bases and pentose-1-phosphate.</text>
</comment>
<dbReference type="PROSITE" id="PS01232">
    <property type="entry name" value="PNP_UDP_1"/>
    <property type="match status" value="1"/>
</dbReference>
<evidence type="ECO:0000313" key="8">
    <source>
        <dbReference type="Proteomes" id="UP000182412"/>
    </source>
</evidence>
<dbReference type="Pfam" id="PF01048">
    <property type="entry name" value="PNP_UDP_1"/>
    <property type="match status" value="1"/>
</dbReference>
<keyword evidence="2 5" id="KW-0328">Glycosyltransferase</keyword>
<dbReference type="HAMAP" id="MF_01627">
    <property type="entry name" value="Pur_nucleosid_phosp"/>
    <property type="match status" value="1"/>
</dbReference>